<evidence type="ECO:0000256" key="6">
    <source>
        <dbReference type="ARBA" id="ARBA00022989"/>
    </source>
</evidence>
<dbReference type="InterPro" id="IPR006639">
    <property type="entry name" value="Preselin/SPP"/>
</dbReference>
<dbReference type="PANTHER" id="PTHR12174:SF23">
    <property type="entry name" value="MINOR HISTOCOMPATIBILITY ANTIGEN H13"/>
    <property type="match status" value="1"/>
</dbReference>
<sequence length="586" mass="64767">MSEADPTAMSAATTTPSAVPDEHTIQPIPTVWDILVAKDFFSIEAKMVISAILIIYVGAHASLRRPPSAAPPAKLKRKDGKLVVDDEKEHFAQGFQATDAIVFPFIAATVLIGLYYLIKWLQDPAILNKILRLYMAMTGVLSIGVFFGDGFQFVLNLVSPDYWSDRSGRVFEIDPASRSHKLLKAPREDGSEKEADPKKRLPLPGFASELNVSTAFRKSAWVVRHFLKESCVLKIVVPGDGFTGEVKITSIVGFVLGCVVEALYLYTESTMLSNIIGLSVCYMAFNWMSVTSFSIGTMVLVGLFFYDIIMVFYTPFMVAVATQVDAPLKLTYEAAGRSSLLGLGDIVIPGIFICLALRFDLWRHYQRKVTRVQEDLKTVTQENNQDNVTAAENATAGEKTTVQTAYRTVKAPFVDPRGQWGNCLWTTSPRDLVSGRPAVKALSDADFPKTYFRVTLLGYLIGMLATLCVLIIFKQGQPALLYLVPGVAGSAWLTGLVRGDLKEMWDYTEDGSLDVEDVVVEVDGEGNVIEKKKESGSKKDADKEKEEDMAKKKEDENKSNAKDDKNGYELFAFSITVPKEDSLKED</sequence>
<evidence type="ECO:0000256" key="2">
    <source>
        <dbReference type="ARBA" id="ARBA00006859"/>
    </source>
</evidence>
<protein>
    <recommendedName>
        <fullName evidence="12">Signal peptide peptidase</fullName>
    </recommendedName>
</protein>
<feature type="transmembrane region" description="Helical" evidence="9">
    <location>
        <begin position="479"/>
        <end position="497"/>
    </location>
</feature>
<dbReference type="Proteomes" id="UP001583177">
    <property type="component" value="Unassembled WGS sequence"/>
</dbReference>
<dbReference type="PANTHER" id="PTHR12174">
    <property type="entry name" value="SIGNAL PEPTIDE PEPTIDASE"/>
    <property type="match status" value="1"/>
</dbReference>
<feature type="region of interest" description="Disordered" evidence="8">
    <location>
        <begin position="1"/>
        <end position="21"/>
    </location>
</feature>
<keyword evidence="7 9" id="KW-0472">Membrane</keyword>
<comment type="similarity">
    <text evidence="2">Belongs to the peptidase A22B family.</text>
</comment>
<feature type="transmembrane region" description="Helical" evidence="9">
    <location>
        <begin position="287"/>
        <end position="320"/>
    </location>
</feature>
<evidence type="ECO:0000256" key="9">
    <source>
        <dbReference type="SAM" id="Phobius"/>
    </source>
</evidence>
<evidence type="ECO:0000313" key="10">
    <source>
        <dbReference type="EMBL" id="KAL1876310.1"/>
    </source>
</evidence>
<dbReference type="EMBL" id="JAWRVE010000017">
    <property type="protein sequence ID" value="KAL1876310.1"/>
    <property type="molecule type" value="Genomic_DNA"/>
</dbReference>
<dbReference type="InterPro" id="IPR007369">
    <property type="entry name" value="Peptidase_A22B_SPP"/>
</dbReference>
<gene>
    <name evidence="10" type="ORF">Daus18300_002939</name>
</gene>
<keyword evidence="5" id="KW-0256">Endoplasmic reticulum</keyword>
<evidence type="ECO:0000256" key="1">
    <source>
        <dbReference type="ARBA" id="ARBA00004477"/>
    </source>
</evidence>
<proteinExistence type="inferred from homology"/>
<feature type="compositionally biased region" description="Low complexity" evidence="8">
    <location>
        <begin position="1"/>
        <end position="18"/>
    </location>
</feature>
<accession>A0ABR3XK25</accession>
<reference evidence="10 11" key="1">
    <citation type="journal article" date="2024" name="IMA Fungus">
        <title>IMA Genome - F19 : A genome assembly and annotation guide to empower mycologists, including annotated draft genome sequences of Ceratocystis pirilliformis, Diaporthe australafricana, Fusarium ophioides, Paecilomyces lecythidis, and Sporothrix stenoceras.</title>
        <authorList>
            <person name="Aylward J."/>
            <person name="Wilson A.M."/>
            <person name="Visagie C.M."/>
            <person name="Spraker J."/>
            <person name="Barnes I."/>
            <person name="Buitendag C."/>
            <person name="Ceriani C."/>
            <person name="Del Mar Angel L."/>
            <person name="du Plessis D."/>
            <person name="Fuchs T."/>
            <person name="Gasser K."/>
            <person name="Kramer D."/>
            <person name="Li W."/>
            <person name="Munsamy K."/>
            <person name="Piso A."/>
            <person name="Price J.L."/>
            <person name="Sonnekus B."/>
            <person name="Thomas C."/>
            <person name="van der Nest A."/>
            <person name="van Dijk A."/>
            <person name="van Heerden A."/>
            <person name="van Vuuren N."/>
            <person name="Yilmaz N."/>
            <person name="Duong T.A."/>
            <person name="van der Merwe N.A."/>
            <person name="Wingfield M.J."/>
            <person name="Wingfield B.D."/>
        </authorList>
    </citation>
    <scope>NUCLEOTIDE SEQUENCE [LARGE SCALE GENOMIC DNA]</scope>
    <source>
        <strain evidence="10 11">CMW 18300</strain>
    </source>
</reference>
<keyword evidence="11" id="KW-1185">Reference proteome</keyword>
<keyword evidence="3 9" id="KW-0812">Transmembrane</keyword>
<name>A0ABR3XK25_9PEZI</name>
<comment type="subcellular location">
    <subcellularLocation>
        <location evidence="1">Endoplasmic reticulum membrane</location>
        <topology evidence="1">Multi-pass membrane protein</topology>
    </subcellularLocation>
</comment>
<feature type="transmembrane region" description="Helical" evidence="9">
    <location>
        <begin position="130"/>
        <end position="155"/>
    </location>
</feature>
<keyword evidence="4" id="KW-0378">Hydrolase</keyword>
<evidence type="ECO:0000313" key="11">
    <source>
        <dbReference type="Proteomes" id="UP001583177"/>
    </source>
</evidence>
<feature type="transmembrane region" description="Helical" evidence="9">
    <location>
        <begin position="340"/>
        <end position="361"/>
    </location>
</feature>
<dbReference type="SMART" id="SM00730">
    <property type="entry name" value="PSN"/>
    <property type="match status" value="1"/>
</dbReference>
<keyword evidence="6 9" id="KW-1133">Transmembrane helix</keyword>
<feature type="transmembrane region" description="Helical" evidence="9">
    <location>
        <begin position="47"/>
        <end position="63"/>
    </location>
</feature>
<evidence type="ECO:0000256" key="7">
    <source>
        <dbReference type="ARBA" id="ARBA00023136"/>
    </source>
</evidence>
<evidence type="ECO:0000256" key="8">
    <source>
        <dbReference type="SAM" id="MobiDB-lite"/>
    </source>
</evidence>
<dbReference type="Pfam" id="PF04258">
    <property type="entry name" value="Peptidase_A22B"/>
    <property type="match status" value="1"/>
</dbReference>
<evidence type="ECO:0000256" key="5">
    <source>
        <dbReference type="ARBA" id="ARBA00022824"/>
    </source>
</evidence>
<comment type="caution">
    <text evidence="10">The sequence shown here is derived from an EMBL/GenBank/DDBJ whole genome shotgun (WGS) entry which is preliminary data.</text>
</comment>
<evidence type="ECO:0008006" key="12">
    <source>
        <dbReference type="Google" id="ProtNLM"/>
    </source>
</evidence>
<feature type="region of interest" description="Disordered" evidence="8">
    <location>
        <begin position="530"/>
        <end position="564"/>
    </location>
</feature>
<feature type="transmembrane region" description="Helical" evidence="9">
    <location>
        <begin position="100"/>
        <end position="118"/>
    </location>
</feature>
<feature type="transmembrane region" description="Helical" evidence="9">
    <location>
        <begin position="450"/>
        <end position="473"/>
    </location>
</feature>
<evidence type="ECO:0000256" key="3">
    <source>
        <dbReference type="ARBA" id="ARBA00022692"/>
    </source>
</evidence>
<organism evidence="10 11">
    <name type="scientific">Diaporthe australafricana</name>
    <dbReference type="NCBI Taxonomy" id="127596"/>
    <lineage>
        <taxon>Eukaryota</taxon>
        <taxon>Fungi</taxon>
        <taxon>Dikarya</taxon>
        <taxon>Ascomycota</taxon>
        <taxon>Pezizomycotina</taxon>
        <taxon>Sordariomycetes</taxon>
        <taxon>Sordariomycetidae</taxon>
        <taxon>Diaporthales</taxon>
        <taxon>Diaporthaceae</taxon>
        <taxon>Diaporthe</taxon>
    </lineage>
</organism>
<evidence type="ECO:0000256" key="4">
    <source>
        <dbReference type="ARBA" id="ARBA00022801"/>
    </source>
</evidence>